<dbReference type="InterPro" id="IPR001227">
    <property type="entry name" value="Ac_transferase_dom_sf"/>
</dbReference>
<dbReference type="Pfam" id="PF00698">
    <property type="entry name" value="Acyl_transf_1"/>
    <property type="match status" value="1"/>
</dbReference>
<feature type="region of interest" description="Disordered" evidence="8">
    <location>
        <begin position="1780"/>
        <end position="1807"/>
    </location>
</feature>
<dbReference type="Gene3D" id="3.40.47.10">
    <property type="match status" value="1"/>
</dbReference>
<dbReference type="Pfam" id="PF00109">
    <property type="entry name" value="ketoacyl-synt"/>
    <property type="match status" value="1"/>
</dbReference>
<keyword evidence="4" id="KW-0560">Oxidoreductase</keyword>
<dbReference type="SUPFAM" id="SSF47336">
    <property type="entry name" value="ACP-like"/>
    <property type="match status" value="1"/>
</dbReference>
<dbReference type="Gene3D" id="3.30.70.250">
    <property type="entry name" value="Malonyl-CoA ACP transacylase, ACP-binding"/>
    <property type="match status" value="1"/>
</dbReference>
<keyword evidence="1" id="KW-0596">Phosphopantetheine</keyword>
<dbReference type="PANTHER" id="PTHR43775">
    <property type="entry name" value="FATTY ACID SYNTHASE"/>
    <property type="match status" value="1"/>
</dbReference>
<feature type="region of interest" description="N-terminal hotdog fold" evidence="7">
    <location>
        <begin position="970"/>
        <end position="1089"/>
    </location>
</feature>
<dbReference type="InterPro" id="IPR016039">
    <property type="entry name" value="Thiolase-like"/>
</dbReference>
<dbReference type="PROSITE" id="PS00606">
    <property type="entry name" value="KS3_1"/>
    <property type="match status" value="1"/>
</dbReference>
<dbReference type="InterPro" id="IPR016036">
    <property type="entry name" value="Malonyl_transacylase_ACP-bd"/>
</dbReference>
<dbReference type="InterPro" id="IPR013968">
    <property type="entry name" value="PKS_KR"/>
</dbReference>
<gene>
    <name evidence="12" type="ORF">QBC37DRAFT_288662</name>
</gene>
<dbReference type="InterPro" id="IPR014030">
    <property type="entry name" value="Ketoacyl_synth_N"/>
</dbReference>
<feature type="active site" description="Proton acceptor; for dehydratase activity" evidence="7">
    <location>
        <position position="1004"/>
    </location>
</feature>
<evidence type="ECO:0000259" key="11">
    <source>
        <dbReference type="PROSITE" id="PS52019"/>
    </source>
</evidence>
<reference evidence="12" key="1">
    <citation type="journal article" date="2023" name="Mol. Phylogenet. Evol.">
        <title>Genome-scale phylogeny and comparative genomics of the fungal order Sordariales.</title>
        <authorList>
            <person name="Hensen N."/>
            <person name="Bonometti L."/>
            <person name="Westerberg I."/>
            <person name="Brannstrom I.O."/>
            <person name="Guillou S."/>
            <person name="Cros-Aarteil S."/>
            <person name="Calhoun S."/>
            <person name="Haridas S."/>
            <person name="Kuo A."/>
            <person name="Mondo S."/>
            <person name="Pangilinan J."/>
            <person name="Riley R."/>
            <person name="LaButti K."/>
            <person name="Andreopoulos B."/>
            <person name="Lipzen A."/>
            <person name="Chen C."/>
            <person name="Yan M."/>
            <person name="Daum C."/>
            <person name="Ng V."/>
            <person name="Clum A."/>
            <person name="Steindorff A."/>
            <person name="Ohm R.A."/>
            <person name="Martin F."/>
            <person name="Silar P."/>
            <person name="Natvig D.O."/>
            <person name="Lalanne C."/>
            <person name="Gautier V."/>
            <person name="Ament-Velasquez S.L."/>
            <person name="Kruys A."/>
            <person name="Hutchinson M.I."/>
            <person name="Powell A.J."/>
            <person name="Barry K."/>
            <person name="Miller A.N."/>
            <person name="Grigoriev I.V."/>
            <person name="Debuchy R."/>
            <person name="Gladieux P."/>
            <person name="Hiltunen Thoren M."/>
            <person name="Johannesson H."/>
        </authorList>
    </citation>
    <scope>NUCLEOTIDE SEQUENCE</scope>
    <source>
        <strain evidence="12">PSN293</strain>
    </source>
</reference>
<evidence type="ECO:0000259" key="10">
    <source>
        <dbReference type="PROSITE" id="PS52004"/>
    </source>
</evidence>
<evidence type="ECO:0000256" key="6">
    <source>
        <dbReference type="ARBA" id="ARBA00038879"/>
    </source>
</evidence>
<feature type="region of interest" description="Disordered" evidence="8">
    <location>
        <begin position="1"/>
        <end position="54"/>
    </location>
</feature>
<keyword evidence="2" id="KW-0597">Phosphoprotein</keyword>
<dbReference type="Gene3D" id="3.40.50.720">
    <property type="entry name" value="NAD(P)-binding Rossmann-like Domain"/>
    <property type="match status" value="1"/>
</dbReference>
<name>A0AAN7B6S7_9PEZI</name>
<dbReference type="Gene3D" id="3.40.366.10">
    <property type="entry name" value="Malonyl-Coenzyme A Acyl Carrier Protein, domain 2"/>
    <property type="match status" value="1"/>
</dbReference>
<dbReference type="SUPFAM" id="SSF53901">
    <property type="entry name" value="Thiolase-like"/>
    <property type="match status" value="1"/>
</dbReference>
<sequence length="1889" mass="200873">MTPSEAAANFEDPTQLPPSSGSSAVPGPIFTPAPPSDTGTADTSNADSVSSYSVSDSSADDIAIVGMALRVPGENNTSPSSLWNYLLAKECAASSIPPSRWEPYHSRHPLNKSILSKTTSKGYFLPNLPDFDASFFSISPREAEQMDPQQRLALELAWEALEDAGIAADKQQISGPENTTSVYMGVNSDDYGKLVLEDLANIGAHMGVGTAYCGVPSRISHSLNLMGPSIAVDAACASSLVAVHMARRAILAGETEVAIVGGVNALIGPGLTRVLDEAGAIAADGVCRSFDDAAKGYGRGEGGGVVVLKKLDKALEDGDRIHAVLKGSAVCGDGKTLGIMAPNAAAQRLVAKKALKEAKLAAESIGYVEAHATSTPLGDPTEMEALADVYGRASRPEGAPCYVGSIKPNIGHLEAAAGVLGLIKSVMVLKHGVVPAQANLDKHSTKIDWDSHSLVVPKEPTKLSEWARPMRAAVASYGYSGTVSHAIIEASPLPEKAESTEKAVDQQPVLLFLSAPQATRLPAAAKALAQWLETAPDSISLEEVATTLASRRNHHKYRTSVTAATREEAIAALNKLANGEEDPCVVGTNASQHRASAETVKKGVMWIFSGHGAQWPGMGKELMATQPIFRETIHRLEPIVQRELGFSVLQALQSEREDHSTDENQIMTYAMHIGLANILIAEAGPPAAVVGHSLGETAAAVVSGALSFEEGTVLACTRARLYRRQMGTGGMALVSIGAAEMRAKLAEREDKGIDVAIDASPTSCVIAGPKQPVMELVGELMASGVKLFPLPTDIAFHSRSLLELVEPLRETLEPVLQPKVPTTTRLYSSWTADARSAHPRNAEYWVNNMVKPVLLHSAIQAIAEDGYRAFVEVASHPIAAYSMSEILEVAGVSDAAVLPTMIRGKPAMKQLLTTVGRLHCLGYPVNYTSKNDNKPWCPDVPRTIWSHVPYWREVSQVPKRLQAAHDPSSNNLLGSRTAISGTKAGHVLFQTTIDDTTKPFPGNHPLHGSEIVPAAVLVNTFLHAIDTSAYCLEGVSLKVPVVVSPAREIQILLEEGKSLTITSRLSESDGNGAWLVNTTSGVAPSSPSIRTLDITEIKARLQATLPSTFSTGYLAKVGVPEMGFPWAIQEHLVDNAEDSTEMLALVATNPDNTIKSGLEDLGASIMDAATSIASTIFHKDPLLRMPTSIGKVRLYGKGKGEYPVDLQKGYIHCVRTKMTKTEFVVDVAVLSESGDVVVEFESMAFAGIEPPSRSGQDSRKSENATELVQRIAWLPATPSEKPLAFSKVILFSPGEEGETGVEHSVTMGELTRLFQSRGYSTAQTAHTKDLVNLVRADENAIVIHVPRTPRSTSTEDISNAAAKACEGLVSAVQALSTLENTSTRLFSLIIRSGKTGDLSNAAFSSLYGLSRIMKSEMPDIFAGLFDLESKDNLDTLPTSLKYIQNADIVRYQDYIPRIARLRPLLCPAAPKQPMKKTEFSPAGTYLITGGLGALGLQVARWMADRGARRLVLLSRRSLPGRSTWPSILSDGEKSAFHEAIATIVHLESLGCSVYALPLDITLPTFPAQFSESLTSGVLSSLPAISGVIHAAGVLIDQPIPEITTPEFNAVLSPKVTGALHLHNLFPPGTLDFFILFSSCGQLLGFPGQGSYASGNAFLDGLAQLRREQGDKGVKSILWTSWKDLGMAGGATGNAREHLSEADAKVKADYISAELTARGVGDVTPEEAFAAWDVITSHEGHVHSEVGDGGESNVVVLRALEVDADEEAAVPILEEVAPRRERAAAAHSTSATEPVAAGGSSGAGRPTSGPELEKYLMQVLKSAVATTLGLSEESVDTSLALAEMGMDSVMTVAFRTMVQKKVKVKMAPTLVWKCPTVGHLVAHFMGELSV</sequence>
<dbReference type="SMART" id="SM00822">
    <property type="entry name" value="PKS_KR"/>
    <property type="match status" value="1"/>
</dbReference>
<dbReference type="EMBL" id="MU858133">
    <property type="protein sequence ID" value="KAK4212167.1"/>
    <property type="molecule type" value="Genomic_DNA"/>
</dbReference>
<evidence type="ECO:0000256" key="7">
    <source>
        <dbReference type="PROSITE-ProRule" id="PRU01363"/>
    </source>
</evidence>
<dbReference type="Pfam" id="PF21089">
    <property type="entry name" value="PKS_DH_N"/>
    <property type="match status" value="1"/>
</dbReference>
<feature type="region of interest" description="C-terminal hotdog fold" evidence="7">
    <location>
        <begin position="1102"/>
        <end position="1254"/>
    </location>
</feature>
<dbReference type="InterPro" id="IPR057326">
    <property type="entry name" value="KR_dom"/>
</dbReference>
<reference evidence="12" key="2">
    <citation type="submission" date="2023-05" db="EMBL/GenBank/DDBJ databases">
        <authorList>
            <consortium name="Lawrence Berkeley National Laboratory"/>
            <person name="Steindorff A."/>
            <person name="Hensen N."/>
            <person name="Bonometti L."/>
            <person name="Westerberg I."/>
            <person name="Brannstrom I.O."/>
            <person name="Guillou S."/>
            <person name="Cros-Aarteil S."/>
            <person name="Calhoun S."/>
            <person name="Haridas S."/>
            <person name="Kuo A."/>
            <person name="Mondo S."/>
            <person name="Pangilinan J."/>
            <person name="Riley R."/>
            <person name="Labutti K."/>
            <person name="Andreopoulos B."/>
            <person name="Lipzen A."/>
            <person name="Chen C."/>
            <person name="Yanf M."/>
            <person name="Daum C."/>
            <person name="Ng V."/>
            <person name="Clum A."/>
            <person name="Ohm R."/>
            <person name="Martin F."/>
            <person name="Silar P."/>
            <person name="Natvig D."/>
            <person name="Lalanne C."/>
            <person name="Gautier V."/>
            <person name="Ament-Velasquez S.L."/>
            <person name="Kruys A."/>
            <person name="Hutchinson M.I."/>
            <person name="Powell A.J."/>
            <person name="Barry K."/>
            <person name="Miller A.N."/>
            <person name="Grigoriev I.V."/>
            <person name="Debuchy R."/>
            <person name="Gladieux P."/>
            <person name="Thoren M.H."/>
            <person name="Johannesson H."/>
        </authorList>
    </citation>
    <scope>NUCLEOTIDE SEQUENCE</scope>
    <source>
        <strain evidence="12">PSN293</strain>
    </source>
</reference>
<dbReference type="Pfam" id="PF02801">
    <property type="entry name" value="Ketoacyl-synt_C"/>
    <property type="match status" value="1"/>
</dbReference>
<dbReference type="InterPro" id="IPR049900">
    <property type="entry name" value="PKS_mFAS_DH"/>
</dbReference>
<dbReference type="InterPro" id="IPR042104">
    <property type="entry name" value="PKS_dehydratase_sf"/>
</dbReference>
<dbReference type="Gene3D" id="1.10.1200.10">
    <property type="entry name" value="ACP-like"/>
    <property type="match status" value="1"/>
</dbReference>
<feature type="domain" description="PKS/mFAS DH" evidence="11">
    <location>
        <begin position="970"/>
        <end position="1254"/>
    </location>
</feature>
<organism evidence="12 13">
    <name type="scientific">Rhypophila decipiens</name>
    <dbReference type="NCBI Taxonomy" id="261697"/>
    <lineage>
        <taxon>Eukaryota</taxon>
        <taxon>Fungi</taxon>
        <taxon>Dikarya</taxon>
        <taxon>Ascomycota</taxon>
        <taxon>Pezizomycotina</taxon>
        <taxon>Sordariomycetes</taxon>
        <taxon>Sordariomycetidae</taxon>
        <taxon>Sordariales</taxon>
        <taxon>Naviculisporaceae</taxon>
        <taxon>Rhypophila</taxon>
    </lineage>
</organism>
<dbReference type="InterPro" id="IPR020806">
    <property type="entry name" value="PKS_PP-bd"/>
</dbReference>
<dbReference type="InterPro" id="IPR009081">
    <property type="entry name" value="PP-bd_ACP"/>
</dbReference>
<feature type="compositionally biased region" description="Low complexity" evidence="8">
    <location>
        <begin position="17"/>
        <end position="28"/>
    </location>
</feature>
<dbReference type="PANTHER" id="PTHR43775:SF22">
    <property type="entry name" value="SYNTHASE, PUTATIVE (JCVI)-RELATED"/>
    <property type="match status" value="1"/>
</dbReference>
<evidence type="ECO:0000256" key="5">
    <source>
        <dbReference type="ARBA" id="ARBA00023268"/>
    </source>
</evidence>
<evidence type="ECO:0000256" key="8">
    <source>
        <dbReference type="SAM" id="MobiDB-lite"/>
    </source>
</evidence>
<evidence type="ECO:0000313" key="12">
    <source>
        <dbReference type="EMBL" id="KAK4212167.1"/>
    </source>
</evidence>
<feature type="domain" description="Carrier" evidence="9">
    <location>
        <begin position="1813"/>
        <end position="1887"/>
    </location>
</feature>
<dbReference type="Pfam" id="PF08659">
    <property type="entry name" value="KR"/>
    <property type="match status" value="1"/>
</dbReference>
<dbReference type="InterPro" id="IPR020841">
    <property type="entry name" value="PKS_Beta-ketoAc_synthase_dom"/>
</dbReference>
<dbReference type="InterPro" id="IPR050091">
    <property type="entry name" value="PKS_NRPS_Biosynth_Enz"/>
</dbReference>
<dbReference type="GO" id="GO:0016491">
    <property type="term" value="F:oxidoreductase activity"/>
    <property type="evidence" value="ECO:0007669"/>
    <property type="project" value="UniProtKB-KW"/>
</dbReference>
<dbReference type="Pfam" id="PF22621">
    <property type="entry name" value="CurL-like_PKS_C"/>
    <property type="match status" value="1"/>
</dbReference>
<evidence type="ECO:0000256" key="4">
    <source>
        <dbReference type="ARBA" id="ARBA00023002"/>
    </source>
</evidence>
<protein>
    <recommendedName>
        <fullName evidence="6">6-methylsalicylic acid synthase</fullName>
        <ecNumber evidence="6">2.3.1.165</ecNumber>
    </recommendedName>
</protein>
<dbReference type="PROSITE" id="PS52004">
    <property type="entry name" value="KS3_2"/>
    <property type="match status" value="1"/>
</dbReference>
<dbReference type="InterPro" id="IPR016035">
    <property type="entry name" value="Acyl_Trfase/lysoPLipase"/>
</dbReference>
<dbReference type="PROSITE" id="PS50075">
    <property type="entry name" value="CARRIER"/>
    <property type="match status" value="1"/>
</dbReference>
<dbReference type="InterPro" id="IPR036291">
    <property type="entry name" value="NAD(P)-bd_dom_sf"/>
</dbReference>
<dbReference type="GO" id="GO:0004312">
    <property type="term" value="F:fatty acid synthase activity"/>
    <property type="evidence" value="ECO:0007669"/>
    <property type="project" value="TreeGrafter"/>
</dbReference>
<dbReference type="EC" id="2.3.1.165" evidence="6"/>
<dbReference type="InterPro" id="IPR014043">
    <property type="entry name" value="Acyl_transferase_dom"/>
</dbReference>
<dbReference type="GO" id="GO:0050641">
    <property type="term" value="F:6-methylsalicylic acid synthase activity"/>
    <property type="evidence" value="ECO:0007669"/>
    <property type="project" value="UniProtKB-EC"/>
</dbReference>
<dbReference type="InterPro" id="IPR014031">
    <property type="entry name" value="Ketoacyl_synth_C"/>
</dbReference>
<keyword evidence="5" id="KW-0511">Multifunctional enzyme</keyword>
<dbReference type="SUPFAM" id="SSF52151">
    <property type="entry name" value="FabD/lysophospholipase-like"/>
    <property type="match status" value="1"/>
</dbReference>
<dbReference type="GO" id="GO:0031177">
    <property type="term" value="F:phosphopantetheine binding"/>
    <property type="evidence" value="ECO:0007669"/>
    <property type="project" value="InterPro"/>
</dbReference>
<evidence type="ECO:0000313" key="13">
    <source>
        <dbReference type="Proteomes" id="UP001301769"/>
    </source>
</evidence>
<keyword evidence="13" id="KW-1185">Reference proteome</keyword>
<dbReference type="InterPro" id="IPR018201">
    <property type="entry name" value="Ketoacyl_synth_AS"/>
</dbReference>
<dbReference type="SUPFAM" id="SSF51735">
    <property type="entry name" value="NAD(P)-binding Rossmann-fold domains"/>
    <property type="match status" value="2"/>
</dbReference>
<dbReference type="PROSITE" id="PS52019">
    <property type="entry name" value="PKS_MFAS_DH"/>
    <property type="match status" value="1"/>
</dbReference>
<proteinExistence type="predicted"/>
<dbReference type="SMART" id="SM00825">
    <property type="entry name" value="PKS_KS"/>
    <property type="match status" value="1"/>
</dbReference>
<dbReference type="GO" id="GO:0006633">
    <property type="term" value="P:fatty acid biosynthetic process"/>
    <property type="evidence" value="ECO:0007669"/>
    <property type="project" value="InterPro"/>
</dbReference>
<feature type="domain" description="Ketosynthase family 3 (KS3)" evidence="10">
    <location>
        <begin position="59"/>
        <end position="490"/>
    </location>
</feature>
<comment type="caution">
    <text evidence="12">The sequence shown here is derived from an EMBL/GenBank/DDBJ whole genome shotgun (WGS) entry which is preliminary data.</text>
</comment>
<evidence type="ECO:0000256" key="1">
    <source>
        <dbReference type="ARBA" id="ARBA00022450"/>
    </source>
</evidence>
<evidence type="ECO:0000259" key="9">
    <source>
        <dbReference type="PROSITE" id="PS50075"/>
    </source>
</evidence>
<dbReference type="Pfam" id="PF00550">
    <property type="entry name" value="PP-binding"/>
    <property type="match status" value="1"/>
</dbReference>
<dbReference type="InterPro" id="IPR049552">
    <property type="entry name" value="PKS_DH_N"/>
</dbReference>
<dbReference type="GO" id="GO:0044550">
    <property type="term" value="P:secondary metabolite biosynthetic process"/>
    <property type="evidence" value="ECO:0007669"/>
    <property type="project" value="TreeGrafter"/>
</dbReference>
<dbReference type="CDD" id="cd00833">
    <property type="entry name" value="PKS"/>
    <property type="match status" value="1"/>
</dbReference>
<accession>A0AAN7B6S7</accession>
<dbReference type="GO" id="GO:0004315">
    <property type="term" value="F:3-oxoacyl-[acyl-carrier-protein] synthase activity"/>
    <property type="evidence" value="ECO:0007669"/>
    <property type="project" value="InterPro"/>
</dbReference>
<keyword evidence="3" id="KW-0808">Transferase</keyword>
<dbReference type="InterPro" id="IPR036736">
    <property type="entry name" value="ACP-like_sf"/>
</dbReference>
<dbReference type="Gene3D" id="3.10.129.110">
    <property type="entry name" value="Polyketide synthase dehydratase"/>
    <property type="match status" value="1"/>
</dbReference>
<dbReference type="SMART" id="SM00827">
    <property type="entry name" value="PKS_AT"/>
    <property type="match status" value="1"/>
</dbReference>
<feature type="active site" description="Proton donor; for dehydratase activity" evidence="7">
    <location>
        <position position="1167"/>
    </location>
</feature>
<dbReference type="SMART" id="SM00823">
    <property type="entry name" value="PKS_PP"/>
    <property type="match status" value="1"/>
</dbReference>
<evidence type="ECO:0000256" key="2">
    <source>
        <dbReference type="ARBA" id="ARBA00022553"/>
    </source>
</evidence>
<dbReference type="Proteomes" id="UP001301769">
    <property type="component" value="Unassembled WGS sequence"/>
</dbReference>
<dbReference type="SUPFAM" id="SSF55048">
    <property type="entry name" value="Probable ACP-binding domain of malonyl-CoA ACP transacylase"/>
    <property type="match status" value="1"/>
</dbReference>
<evidence type="ECO:0000256" key="3">
    <source>
        <dbReference type="ARBA" id="ARBA00022679"/>
    </source>
</evidence>